<reference evidence="1 2" key="1">
    <citation type="journal article" date="2019" name="Nat. Ecol. Evol.">
        <title>Megaphylogeny resolves global patterns of mushroom evolution.</title>
        <authorList>
            <person name="Varga T."/>
            <person name="Krizsan K."/>
            <person name="Foldi C."/>
            <person name="Dima B."/>
            <person name="Sanchez-Garcia M."/>
            <person name="Sanchez-Ramirez S."/>
            <person name="Szollosi G.J."/>
            <person name="Szarkandi J.G."/>
            <person name="Papp V."/>
            <person name="Albert L."/>
            <person name="Andreopoulos W."/>
            <person name="Angelini C."/>
            <person name="Antonin V."/>
            <person name="Barry K.W."/>
            <person name="Bougher N.L."/>
            <person name="Buchanan P."/>
            <person name="Buyck B."/>
            <person name="Bense V."/>
            <person name="Catcheside P."/>
            <person name="Chovatia M."/>
            <person name="Cooper J."/>
            <person name="Damon W."/>
            <person name="Desjardin D."/>
            <person name="Finy P."/>
            <person name="Geml J."/>
            <person name="Haridas S."/>
            <person name="Hughes K."/>
            <person name="Justo A."/>
            <person name="Karasinski D."/>
            <person name="Kautmanova I."/>
            <person name="Kiss B."/>
            <person name="Kocsube S."/>
            <person name="Kotiranta H."/>
            <person name="LaButti K.M."/>
            <person name="Lechner B.E."/>
            <person name="Liimatainen K."/>
            <person name="Lipzen A."/>
            <person name="Lukacs Z."/>
            <person name="Mihaltcheva S."/>
            <person name="Morgado L.N."/>
            <person name="Niskanen T."/>
            <person name="Noordeloos M.E."/>
            <person name="Ohm R.A."/>
            <person name="Ortiz-Santana B."/>
            <person name="Ovrebo C."/>
            <person name="Racz N."/>
            <person name="Riley R."/>
            <person name="Savchenko A."/>
            <person name="Shiryaev A."/>
            <person name="Soop K."/>
            <person name="Spirin V."/>
            <person name="Szebenyi C."/>
            <person name="Tomsovsky M."/>
            <person name="Tulloss R.E."/>
            <person name="Uehling J."/>
            <person name="Grigoriev I.V."/>
            <person name="Vagvolgyi C."/>
            <person name="Papp T."/>
            <person name="Martin F.M."/>
            <person name="Miettinen O."/>
            <person name="Hibbett D.S."/>
            <person name="Nagy L.G."/>
        </authorList>
    </citation>
    <scope>NUCLEOTIDE SEQUENCE [LARGE SCALE GENOMIC DNA]</scope>
    <source>
        <strain evidence="1 2">HHB13444</strain>
    </source>
</reference>
<evidence type="ECO:0000313" key="2">
    <source>
        <dbReference type="Proteomes" id="UP000308197"/>
    </source>
</evidence>
<organism evidence="1 2">
    <name type="scientific">Polyporus arcularius HHB13444</name>
    <dbReference type="NCBI Taxonomy" id="1314778"/>
    <lineage>
        <taxon>Eukaryota</taxon>
        <taxon>Fungi</taxon>
        <taxon>Dikarya</taxon>
        <taxon>Basidiomycota</taxon>
        <taxon>Agaricomycotina</taxon>
        <taxon>Agaricomycetes</taxon>
        <taxon>Polyporales</taxon>
        <taxon>Polyporaceae</taxon>
        <taxon>Polyporus</taxon>
    </lineage>
</organism>
<sequence>MTVLKRGRFVRYTWTASLGLVRCRGTLPAMIPRKRQNIGGWQVATSHHCVLAVPYRVLNPSCCGKQMSQAVTATSCLPPLFEPA</sequence>
<protein>
    <submittedName>
        <fullName evidence="1">Uncharacterized protein</fullName>
    </submittedName>
</protein>
<dbReference type="EMBL" id="ML211216">
    <property type="protein sequence ID" value="TFK86097.1"/>
    <property type="molecule type" value="Genomic_DNA"/>
</dbReference>
<dbReference type="InParanoid" id="A0A5C3PAY0"/>
<accession>A0A5C3PAY0</accession>
<dbReference type="Proteomes" id="UP000308197">
    <property type="component" value="Unassembled WGS sequence"/>
</dbReference>
<evidence type="ECO:0000313" key="1">
    <source>
        <dbReference type="EMBL" id="TFK86097.1"/>
    </source>
</evidence>
<dbReference type="AlphaFoldDB" id="A0A5C3PAY0"/>
<proteinExistence type="predicted"/>
<gene>
    <name evidence="1" type="ORF">K466DRAFT_587521</name>
</gene>
<keyword evidence="2" id="KW-1185">Reference proteome</keyword>
<name>A0A5C3PAY0_9APHY</name>